<evidence type="ECO:0000256" key="1">
    <source>
        <dbReference type="SAM" id="MobiDB-lite"/>
    </source>
</evidence>
<organism evidence="2 3">
    <name type="scientific">Araneus ventricosus</name>
    <name type="common">Orbweaver spider</name>
    <name type="synonym">Epeira ventricosa</name>
    <dbReference type="NCBI Taxonomy" id="182803"/>
    <lineage>
        <taxon>Eukaryota</taxon>
        <taxon>Metazoa</taxon>
        <taxon>Ecdysozoa</taxon>
        <taxon>Arthropoda</taxon>
        <taxon>Chelicerata</taxon>
        <taxon>Arachnida</taxon>
        <taxon>Araneae</taxon>
        <taxon>Araneomorphae</taxon>
        <taxon>Entelegynae</taxon>
        <taxon>Araneoidea</taxon>
        <taxon>Araneidae</taxon>
        <taxon>Araneus</taxon>
    </lineage>
</organism>
<name>A0A4Y2LH37_ARAVE</name>
<keyword evidence="3" id="KW-1185">Reference proteome</keyword>
<accession>A0A4Y2LH37</accession>
<sequence>MCHWDPPQLPKSAKRSDNSRQQIGFLQASAPTVLYTLLMECCRPVSNRSTRIGVCARKASSAKLDRFQADWQKSVCVQVETNRCVCARNASFASRPFSDNRHKSVCVQVDTNRCVCKESIVCESRLFSSRPAKIGVCPSRHESVCVCNERIVCKARMALEFARRGPYLRDRGRDLLYGGTSVMKLFSNFLQIIINQLHLNTRYKYFHDGIQNFSPMGYTASPTVGPGPFLAPPLLQR</sequence>
<evidence type="ECO:0000313" key="2">
    <source>
        <dbReference type="EMBL" id="GBN13779.1"/>
    </source>
</evidence>
<protein>
    <submittedName>
        <fullName evidence="2">Uncharacterized protein</fullName>
    </submittedName>
</protein>
<dbReference type="AlphaFoldDB" id="A0A4Y2LH37"/>
<feature type="region of interest" description="Disordered" evidence="1">
    <location>
        <begin position="1"/>
        <end position="20"/>
    </location>
</feature>
<dbReference type="EMBL" id="BGPR01005825">
    <property type="protein sequence ID" value="GBN13779.1"/>
    <property type="molecule type" value="Genomic_DNA"/>
</dbReference>
<proteinExistence type="predicted"/>
<gene>
    <name evidence="2" type="ORF">AVEN_258104_1</name>
</gene>
<dbReference type="Proteomes" id="UP000499080">
    <property type="component" value="Unassembled WGS sequence"/>
</dbReference>
<reference evidence="2 3" key="1">
    <citation type="journal article" date="2019" name="Sci. Rep.">
        <title>Orb-weaving spider Araneus ventricosus genome elucidates the spidroin gene catalogue.</title>
        <authorList>
            <person name="Kono N."/>
            <person name="Nakamura H."/>
            <person name="Ohtoshi R."/>
            <person name="Moran D.A.P."/>
            <person name="Shinohara A."/>
            <person name="Yoshida Y."/>
            <person name="Fujiwara M."/>
            <person name="Mori M."/>
            <person name="Tomita M."/>
            <person name="Arakawa K."/>
        </authorList>
    </citation>
    <scope>NUCLEOTIDE SEQUENCE [LARGE SCALE GENOMIC DNA]</scope>
</reference>
<evidence type="ECO:0000313" key="3">
    <source>
        <dbReference type="Proteomes" id="UP000499080"/>
    </source>
</evidence>
<comment type="caution">
    <text evidence="2">The sequence shown here is derived from an EMBL/GenBank/DDBJ whole genome shotgun (WGS) entry which is preliminary data.</text>
</comment>